<dbReference type="Pfam" id="PF01966">
    <property type="entry name" value="HD"/>
    <property type="match status" value="1"/>
</dbReference>
<reference evidence="2 3" key="1">
    <citation type="journal article" date="2013" name="Environ. Microbiol.">
        <title>Complete genome, catabolic sub-proteomes and key-metabolites of Desulfobacula toluolica Tol2, a marine, aromatic compound-degrading, sulfate-reducing bacterium.</title>
        <authorList>
            <person name="Wohlbrand L."/>
            <person name="Jacob J.H."/>
            <person name="Kube M."/>
            <person name="Mussmann M."/>
            <person name="Jarling R."/>
            <person name="Beck A."/>
            <person name="Amann R."/>
            <person name="Wilkes H."/>
            <person name="Reinhardt R."/>
            <person name="Rabus R."/>
        </authorList>
    </citation>
    <scope>NUCLEOTIDE SEQUENCE [LARGE SCALE GENOMIC DNA]</scope>
    <source>
        <strain evidence="3">DSM 7467 / Tol2</strain>
    </source>
</reference>
<accession>K0NPT4</accession>
<dbReference type="AlphaFoldDB" id="K0NPT4"/>
<dbReference type="STRING" id="651182.TOL2_C40030"/>
<dbReference type="InterPro" id="IPR051094">
    <property type="entry name" value="Diverse_Catalytic_Enzymes"/>
</dbReference>
<dbReference type="GO" id="GO:0016787">
    <property type="term" value="F:hydrolase activity"/>
    <property type="evidence" value="ECO:0007669"/>
    <property type="project" value="UniProtKB-KW"/>
</dbReference>
<dbReference type="InterPro" id="IPR003607">
    <property type="entry name" value="HD/PDEase_dom"/>
</dbReference>
<name>K0NPT4_DESTT</name>
<gene>
    <name evidence="2" type="ordered locus">TOL2_C40030</name>
</gene>
<dbReference type="PANTHER" id="PTHR35795:SF1">
    <property type="entry name" value="BIS(5'-NUCLEOSYL)-TETRAPHOSPHATASE, SYMMETRICAL"/>
    <property type="match status" value="1"/>
</dbReference>
<sequence>MDPLTIIEKFYAQNTKLYQILVEHSRIVTEKSLDIAKNLTHLNPDIEFIKNAAMLHDIGIFMTRAQSIGCRGDAPYICHGYLGRKLLDEHGLPPEYGLVCERHTGAGITRENIISNCLPLPQRDMVPLSIEEKIICVADKYHSKDPKNADKNTTTHQIIKELEKIDPEHAKRFSIWIEEFNL</sequence>
<dbReference type="SUPFAM" id="SSF109604">
    <property type="entry name" value="HD-domain/PDEase-like"/>
    <property type="match status" value="1"/>
</dbReference>
<dbReference type="HOGENOM" id="CLU_073842_0_1_7"/>
<dbReference type="OrthoDB" id="1722553at2"/>
<dbReference type="InterPro" id="IPR006674">
    <property type="entry name" value="HD_domain"/>
</dbReference>
<feature type="domain" description="HD" evidence="1">
    <location>
        <begin position="22"/>
        <end position="142"/>
    </location>
</feature>
<dbReference type="PANTHER" id="PTHR35795">
    <property type="entry name" value="SLR1885 PROTEIN"/>
    <property type="match status" value="1"/>
</dbReference>
<keyword evidence="3" id="KW-1185">Reference proteome</keyword>
<dbReference type="Gene3D" id="1.10.3210.10">
    <property type="entry name" value="Hypothetical protein af1432"/>
    <property type="match status" value="1"/>
</dbReference>
<dbReference type="NCBIfam" id="TIGR00277">
    <property type="entry name" value="HDIG"/>
    <property type="match status" value="1"/>
</dbReference>
<protein>
    <submittedName>
        <fullName evidence="2">Metal-dependent phosphohydrolase</fullName>
    </submittedName>
</protein>
<organism evidence="2 3">
    <name type="scientific">Desulfobacula toluolica (strain DSM 7467 / Tol2)</name>
    <dbReference type="NCBI Taxonomy" id="651182"/>
    <lineage>
        <taxon>Bacteria</taxon>
        <taxon>Pseudomonadati</taxon>
        <taxon>Thermodesulfobacteriota</taxon>
        <taxon>Desulfobacteria</taxon>
        <taxon>Desulfobacterales</taxon>
        <taxon>Desulfobacteraceae</taxon>
        <taxon>Desulfobacula</taxon>
    </lineage>
</organism>
<dbReference type="PATRIC" id="fig|651182.5.peg.4710"/>
<proteinExistence type="predicted"/>
<evidence type="ECO:0000313" key="2">
    <source>
        <dbReference type="EMBL" id="CCK82158.1"/>
    </source>
</evidence>
<keyword evidence="2" id="KW-0378">Hydrolase</keyword>
<dbReference type="RefSeq" id="WP_014959338.1">
    <property type="nucleotide sequence ID" value="NC_018645.1"/>
</dbReference>
<evidence type="ECO:0000313" key="3">
    <source>
        <dbReference type="Proteomes" id="UP000007347"/>
    </source>
</evidence>
<dbReference type="InterPro" id="IPR006675">
    <property type="entry name" value="HDIG_dom"/>
</dbReference>
<evidence type="ECO:0000259" key="1">
    <source>
        <dbReference type="Pfam" id="PF01966"/>
    </source>
</evidence>
<dbReference type="EMBL" id="FO203503">
    <property type="protein sequence ID" value="CCK82158.1"/>
    <property type="molecule type" value="Genomic_DNA"/>
</dbReference>
<dbReference type="KEGG" id="dto:TOL2_C40030"/>
<dbReference type="CDD" id="cd00077">
    <property type="entry name" value="HDc"/>
    <property type="match status" value="1"/>
</dbReference>
<dbReference type="Proteomes" id="UP000007347">
    <property type="component" value="Chromosome"/>
</dbReference>